<keyword evidence="1" id="KW-1133">Transmembrane helix</keyword>
<feature type="transmembrane region" description="Helical" evidence="1">
    <location>
        <begin position="6"/>
        <end position="25"/>
    </location>
</feature>
<feature type="transmembrane region" description="Helical" evidence="1">
    <location>
        <begin position="122"/>
        <end position="143"/>
    </location>
</feature>
<evidence type="ECO:0000313" key="3">
    <source>
        <dbReference type="Proteomes" id="UP000322553"/>
    </source>
</evidence>
<dbReference type="KEGG" id="kuy:FY550_16025"/>
<keyword evidence="1" id="KW-0472">Membrane</keyword>
<evidence type="ECO:0008006" key="4">
    <source>
        <dbReference type="Google" id="ProtNLM"/>
    </source>
</evidence>
<feature type="transmembrane region" description="Helical" evidence="1">
    <location>
        <begin position="506"/>
        <end position="528"/>
    </location>
</feature>
<evidence type="ECO:0000256" key="1">
    <source>
        <dbReference type="SAM" id="Phobius"/>
    </source>
</evidence>
<dbReference type="Proteomes" id="UP000322553">
    <property type="component" value="Chromosome"/>
</dbReference>
<sequence>MSKVPWPGFAGGALLAIIPLVLLGYSWEQYDFIFHFTSWQEYGQSMAQGNLLPIWSSLANFGLGEPRYLFYPPLSLMVGGVLSWVLPPVLLPGAMIWLLTGVCALTTWHLTPASLDRSRRQVVALLVALGFGMLNSGIVRYAMAEMMASALIPLLLSCFVTMRQRADIHGVLRFAGMAALMWLTNMPMAIASTYLLGAVTLYCCLRDSSLTLLKHYLMGYVLSVLAIAWYLVPAILAESTISPSAVGPTGFSHMTLLDVPSLIGRNMLALVISSVAMVVFLLALGLRRRQLDQRLEIMAALGVVAIVVQLPGAVWLFGQLPVADMVGFWFRFYFFVSLTLPVVAFTLFRSRLLHGFIVLAYVMFYAGVGLLNFQASHHDGAGNPDLHAPTTEVLSRHEQGFAGYPEYLNPHTESRVIEHASQRPAWDIRASEGCHARVTSMIHGVLEATTRGETQCSYTLARYAFPFWHLYIDGQRIAYGHNGQGLLTVDVAAGEHRLMARVVRPLWPTLLGWGISLIVLLILVPWLIRRQHSVGHE</sequence>
<proteinExistence type="predicted"/>
<dbReference type="EMBL" id="CP043420">
    <property type="protein sequence ID" value="QEL12497.1"/>
    <property type="molecule type" value="Genomic_DNA"/>
</dbReference>
<accession>A0A5C1A3M8</accession>
<organism evidence="2 3">
    <name type="scientific">Kushneria phosphatilytica</name>
    <dbReference type="NCBI Taxonomy" id="657387"/>
    <lineage>
        <taxon>Bacteria</taxon>
        <taxon>Pseudomonadati</taxon>
        <taxon>Pseudomonadota</taxon>
        <taxon>Gammaproteobacteria</taxon>
        <taxon>Oceanospirillales</taxon>
        <taxon>Halomonadaceae</taxon>
        <taxon>Kushneria</taxon>
    </lineage>
</organism>
<evidence type="ECO:0000313" key="2">
    <source>
        <dbReference type="EMBL" id="QEL12497.1"/>
    </source>
</evidence>
<name>A0A5C1A3M8_9GAMM</name>
<dbReference type="RefSeq" id="WP_149054662.1">
    <property type="nucleotide sequence ID" value="NZ_CP043420.1"/>
</dbReference>
<feature type="transmembrane region" description="Helical" evidence="1">
    <location>
        <begin position="355"/>
        <end position="375"/>
    </location>
</feature>
<gene>
    <name evidence="2" type="ORF">FY550_16025</name>
</gene>
<feature type="transmembrane region" description="Helical" evidence="1">
    <location>
        <begin position="267"/>
        <end position="286"/>
    </location>
</feature>
<keyword evidence="3" id="KW-1185">Reference proteome</keyword>
<dbReference type="AlphaFoldDB" id="A0A5C1A3M8"/>
<protein>
    <recommendedName>
        <fullName evidence="4">YfhO family protein</fullName>
    </recommendedName>
</protein>
<reference evidence="2 3" key="1">
    <citation type="submission" date="2019-08" db="EMBL/GenBank/DDBJ databases">
        <title>Complete genome sequence of Kushneria sp. YCWA18, a halophilic phosphate-solubilizing bacterium isolated from Daqiao saltern in China.</title>
        <authorList>
            <person name="Du G.-X."/>
            <person name="Qu L.-Y."/>
        </authorList>
    </citation>
    <scope>NUCLEOTIDE SEQUENCE [LARGE SCALE GENOMIC DNA]</scope>
    <source>
        <strain evidence="2 3">YCWA18</strain>
    </source>
</reference>
<feature type="transmembrane region" description="Helical" evidence="1">
    <location>
        <begin position="186"/>
        <end position="205"/>
    </location>
</feature>
<feature type="transmembrane region" description="Helical" evidence="1">
    <location>
        <begin position="217"/>
        <end position="236"/>
    </location>
</feature>
<feature type="transmembrane region" description="Helical" evidence="1">
    <location>
        <begin position="298"/>
        <end position="318"/>
    </location>
</feature>
<keyword evidence="1" id="KW-0812">Transmembrane</keyword>
<feature type="transmembrane region" description="Helical" evidence="1">
    <location>
        <begin position="330"/>
        <end position="348"/>
    </location>
</feature>